<comment type="caution">
    <text evidence="2">The sequence shown here is derived from an EMBL/GenBank/DDBJ whole genome shotgun (WGS) entry which is preliminary data.</text>
</comment>
<dbReference type="RefSeq" id="WP_078772300.1">
    <property type="nucleotide sequence ID" value="NZ_CBCSBR010000001.1"/>
</dbReference>
<keyword evidence="3" id="KW-1185">Reference proteome</keyword>
<gene>
    <name evidence="2" type="ORF">BAZ10_06315</name>
</gene>
<reference evidence="2 3" key="1">
    <citation type="submission" date="2016-06" db="EMBL/GenBank/DDBJ databases">
        <title>Revisiting the taxonomy of the Elizabethkingia Genus based on Whole-Genome Sequencing, Optical Mapping, and MALDI-TOF.</title>
        <authorList>
            <person name="Nicholson A.C."/>
        </authorList>
    </citation>
    <scope>NUCLEOTIDE SEQUENCE [LARGE SCALE GENOMIC DNA]</scope>
    <source>
        <strain evidence="2 3">G4070</strain>
    </source>
</reference>
<dbReference type="CDD" id="cd18873">
    <property type="entry name" value="NUDIX_NadM_like"/>
    <property type="match status" value="1"/>
</dbReference>
<dbReference type="GO" id="GO:0016787">
    <property type="term" value="F:hydrolase activity"/>
    <property type="evidence" value="ECO:0007669"/>
    <property type="project" value="UniProtKB-KW"/>
</dbReference>
<evidence type="ECO:0000313" key="2">
    <source>
        <dbReference type="EMBL" id="OPC63690.1"/>
    </source>
</evidence>
<dbReference type="PANTHER" id="PTHR43736:SF4">
    <property type="entry name" value="SLR1690 PROTEIN"/>
    <property type="match status" value="1"/>
</dbReference>
<dbReference type="Proteomes" id="UP000190813">
    <property type="component" value="Unassembled WGS sequence"/>
</dbReference>
<evidence type="ECO:0000313" key="3">
    <source>
        <dbReference type="Proteomes" id="UP000190813"/>
    </source>
</evidence>
<dbReference type="AlphaFoldDB" id="A0A1T3MHD4"/>
<dbReference type="PANTHER" id="PTHR43736">
    <property type="entry name" value="ADP-RIBOSE PYROPHOSPHATASE"/>
    <property type="match status" value="1"/>
</dbReference>
<dbReference type="EMBL" id="MAHX01000016">
    <property type="protein sequence ID" value="OPC63690.1"/>
    <property type="molecule type" value="Genomic_DNA"/>
</dbReference>
<dbReference type="Gene3D" id="3.90.79.10">
    <property type="entry name" value="Nucleoside Triphosphate Pyrophosphohydrolase"/>
    <property type="match status" value="1"/>
</dbReference>
<keyword evidence="2" id="KW-0378">Hydrolase</keyword>
<accession>A0A1T3MHD4</accession>
<dbReference type="Pfam" id="PF00293">
    <property type="entry name" value="NUDIX"/>
    <property type="match status" value="1"/>
</dbReference>
<evidence type="ECO:0000259" key="1">
    <source>
        <dbReference type="PROSITE" id="PS51462"/>
    </source>
</evidence>
<feature type="domain" description="Nudix hydrolase" evidence="1">
    <location>
        <begin position="23"/>
        <end position="176"/>
    </location>
</feature>
<organism evidence="2 3">
    <name type="scientific">Elizabethkingia occulta</name>
    <dbReference type="NCBI Taxonomy" id="1867263"/>
    <lineage>
        <taxon>Bacteria</taxon>
        <taxon>Pseudomonadati</taxon>
        <taxon>Bacteroidota</taxon>
        <taxon>Flavobacteriia</taxon>
        <taxon>Flavobacteriales</taxon>
        <taxon>Weeksellaceae</taxon>
        <taxon>Elizabethkingia</taxon>
    </lineage>
</organism>
<dbReference type="InterPro" id="IPR036388">
    <property type="entry name" value="WH-like_DNA-bd_sf"/>
</dbReference>
<proteinExistence type="predicted"/>
<dbReference type="Pfam" id="PF21906">
    <property type="entry name" value="WHD_NrtR"/>
    <property type="match status" value="1"/>
</dbReference>
<protein>
    <submittedName>
        <fullName evidence="2">NUDIX hydrolase</fullName>
    </submittedName>
</protein>
<dbReference type="SUPFAM" id="SSF46785">
    <property type="entry name" value="Winged helix' DNA-binding domain"/>
    <property type="match status" value="1"/>
</dbReference>
<dbReference type="InterPro" id="IPR054105">
    <property type="entry name" value="WHD_NrtR"/>
</dbReference>
<dbReference type="InterPro" id="IPR000086">
    <property type="entry name" value="NUDIX_hydrolase_dom"/>
</dbReference>
<dbReference type="SUPFAM" id="SSF55811">
    <property type="entry name" value="Nudix"/>
    <property type="match status" value="1"/>
</dbReference>
<sequence length="247" mass="29733">MEKNKTHETNNNLQTLVETNDFIRQLSIDCVIFGFHNKSLKVLMLKYFNLDIWALPGGFIFRDENVDDAAYRLLYERTHLDEIFLEQFYTFGNKNRTESDIHNRLTKNKEINLPKDHWLFERHISIGYYALIDYTLSSTFPDAFSEKCEWFDVHNLPKEIAFDHREIIEKGMEFLRKNLDYKIYGSNLLPEKFTMKELQNLYECILGEPLRRNNFQRKMLSLDFLERLEKKFDGSANKAPYYYKFKK</sequence>
<dbReference type="InterPro" id="IPR015797">
    <property type="entry name" value="NUDIX_hydrolase-like_dom_sf"/>
</dbReference>
<name>A0A1T3MHD4_9FLAO</name>
<dbReference type="Gene3D" id="1.10.10.10">
    <property type="entry name" value="Winged helix-like DNA-binding domain superfamily/Winged helix DNA-binding domain"/>
    <property type="match status" value="1"/>
</dbReference>
<dbReference type="InterPro" id="IPR036390">
    <property type="entry name" value="WH_DNA-bd_sf"/>
</dbReference>
<dbReference type="PROSITE" id="PS51462">
    <property type="entry name" value="NUDIX"/>
    <property type="match status" value="1"/>
</dbReference>